<feature type="region of interest" description="Disordered" evidence="1">
    <location>
        <begin position="228"/>
        <end position="247"/>
    </location>
</feature>
<reference evidence="2 3" key="1">
    <citation type="submission" date="2015-12" db="EMBL/GenBank/DDBJ databases">
        <authorList>
            <person name="Shamseldin A."/>
            <person name="Moawad H."/>
            <person name="Abd El-Rahim W.M."/>
            <person name="Sadowsky M.J."/>
        </authorList>
    </citation>
    <scope>NUCLEOTIDE SEQUENCE [LARGE SCALE GENOMIC DNA]</scope>
    <source>
        <strain evidence="2 3">SM2</strain>
    </source>
</reference>
<evidence type="ECO:0000256" key="1">
    <source>
        <dbReference type="SAM" id="MobiDB-lite"/>
    </source>
</evidence>
<accession>A0A127MAR2</accession>
<dbReference type="EMBL" id="CP014544">
    <property type="protein sequence ID" value="AMO70334.1"/>
    <property type="molecule type" value="Genomic_DNA"/>
</dbReference>
<protein>
    <recommendedName>
        <fullName evidence="4">DUF4194 domain-containing protein</fullName>
    </recommendedName>
</protein>
<organism evidence="2 3">
    <name type="scientific">Zhongshania aliphaticivorans</name>
    <dbReference type="NCBI Taxonomy" id="1470434"/>
    <lineage>
        <taxon>Bacteria</taxon>
        <taxon>Pseudomonadati</taxon>
        <taxon>Pseudomonadota</taxon>
        <taxon>Gammaproteobacteria</taxon>
        <taxon>Cellvibrionales</taxon>
        <taxon>Spongiibacteraceae</taxon>
        <taxon>Zhongshania</taxon>
    </lineage>
</organism>
<proteinExistence type="predicted"/>
<dbReference type="KEGG" id="zal:AZF00_10210"/>
<name>A0A127MAR2_9GAMM</name>
<dbReference type="Pfam" id="PF13835">
    <property type="entry name" value="DUF4194"/>
    <property type="match status" value="1"/>
</dbReference>
<sequence>MSGDRASEKRVPDKRVPEERAIEEEMLNAEDTEQEPDQALYPGDSGELSLDTRRVLVQLLAGPSLDGQRHSKLWPILIRDEAAIRCRLSELFLQLVIDRDLQVAFTRQAETGDLEAPRLLRRAKLTFLDSILLLHLRQRLTQAEAHGDRAVVSTDEIIEFLGVYQQAGNTDRALFEKRIHASIEKIKKHSILRKIRASENRFEISPTLKLLFSAEEIQALTRIYHDMRAPEASSEQDDEMPSGEGKG</sequence>
<feature type="compositionally biased region" description="Basic and acidic residues" evidence="1">
    <location>
        <begin position="1"/>
        <end position="20"/>
    </location>
</feature>
<dbReference type="AlphaFoldDB" id="A0A127MAR2"/>
<dbReference type="Proteomes" id="UP000074119">
    <property type="component" value="Chromosome"/>
</dbReference>
<dbReference type="InterPro" id="IPR025449">
    <property type="entry name" value="JetB"/>
</dbReference>
<evidence type="ECO:0000313" key="3">
    <source>
        <dbReference type="Proteomes" id="UP000074119"/>
    </source>
</evidence>
<feature type="region of interest" description="Disordered" evidence="1">
    <location>
        <begin position="1"/>
        <end position="44"/>
    </location>
</feature>
<feature type="compositionally biased region" description="Acidic residues" evidence="1">
    <location>
        <begin position="21"/>
        <end position="36"/>
    </location>
</feature>
<dbReference type="STRING" id="1470434.AZF00_10210"/>
<gene>
    <name evidence="2" type="ORF">AZF00_10210</name>
</gene>
<evidence type="ECO:0000313" key="2">
    <source>
        <dbReference type="EMBL" id="AMO70334.1"/>
    </source>
</evidence>
<evidence type="ECO:0008006" key="4">
    <source>
        <dbReference type="Google" id="ProtNLM"/>
    </source>
</evidence>